<gene>
    <name evidence="2" type="ORF">ElyMa_004353700</name>
</gene>
<dbReference type="EMBL" id="BMAT01008781">
    <property type="protein sequence ID" value="GFR92463.1"/>
    <property type="molecule type" value="Genomic_DNA"/>
</dbReference>
<keyword evidence="3" id="KW-1185">Reference proteome</keyword>
<dbReference type="GO" id="GO:0004519">
    <property type="term" value="F:endonuclease activity"/>
    <property type="evidence" value="ECO:0007669"/>
    <property type="project" value="UniProtKB-KW"/>
</dbReference>
<name>A0AAV4H5W7_9GAST</name>
<proteinExistence type="predicted"/>
<evidence type="ECO:0000313" key="2">
    <source>
        <dbReference type="EMBL" id="GFR92463.1"/>
    </source>
</evidence>
<dbReference type="Pfam" id="PF03372">
    <property type="entry name" value="Exo_endo_phos"/>
    <property type="match status" value="1"/>
</dbReference>
<evidence type="ECO:0000313" key="3">
    <source>
        <dbReference type="Proteomes" id="UP000762676"/>
    </source>
</evidence>
<dbReference type="PANTHER" id="PTHR47510:SF3">
    <property type="entry name" value="ENDO_EXONUCLEASE_PHOSPHATASE DOMAIN-CONTAINING PROTEIN"/>
    <property type="match status" value="1"/>
</dbReference>
<dbReference type="PANTHER" id="PTHR47510">
    <property type="entry name" value="REVERSE TRANSCRIPTASE DOMAIN-CONTAINING PROTEIN"/>
    <property type="match status" value="1"/>
</dbReference>
<dbReference type="Gene3D" id="3.60.10.10">
    <property type="entry name" value="Endonuclease/exonuclease/phosphatase"/>
    <property type="match status" value="1"/>
</dbReference>
<dbReference type="Proteomes" id="UP000762676">
    <property type="component" value="Unassembled WGS sequence"/>
</dbReference>
<dbReference type="SUPFAM" id="SSF56219">
    <property type="entry name" value="DNase I-like"/>
    <property type="match status" value="1"/>
</dbReference>
<accession>A0AAV4H5W7</accession>
<evidence type="ECO:0000259" key="1">
    <source>
        <dbReference type="Pfam" id="PF03372"/>
    </source>
</evidence>
<keyword evidence="2" id="KW-0378">Hydrolase</keyword>
<keyword evidence="2" id="KW-0255">Endonuclease</keyword>
<keyword evidence="2" id="KW-0540">Nuclease</keyword>
<protein>
    <submittedName>
        <fullName evidence="2">Endonuclease domain of the non-LTR retrotransposon LINE-1</fullName>
    </submittedName>
</protein>
<reference evidence="2 3" key="1">
    <citation type="journal article" date="2021" name="Elife">
        <title>Chloroplast acquisition without the gene transfer in kleptoplastic sea slugs, Plakobranchus ocellatus.</title>
        <authorList>
            <person name="Maeda T."/>
            <person name="Takahashi S."/>
            <person name="Yoshida T."/>
            <person name="Shimamura S."/>
            <person name="Takaki Y."/>
            <person name="Nagai Y."/>
            <person name="Toyoda A."/>
            <person name="Suzuki Y."/>
            <person name="Arimoto A."/>
            <person name="Ishii H."/>
            <person name="Satoh N."/>
            <person name="Nishiyama T."/>
            <person name="Hasebe M."/>
            <person name="Maruyama T."/>
            <person name="Minagawa J."/>
            <person name="Obokata J."/>
            <person name="Shigenobu S."/>
        </authorList>
    </citation>
    <scope>NUCLEOTIDE SEQUENCE [LARGE SCALE GENOMIC DNA]</scope>
</reference>
<sequence length="159" mass="17621">MQSLDNKLDELTTNCRFSYAYREAGLICLTETWFNQTAPNSVIGIDKFTVYSSDRSLASGKTRGGGVCVYVNDRWCTTNNTHVIKTLCTPDVELLALSLRPVYLPQVYPKINLLITYIPPNVNSEQAIQQVVDTVSDLRAKSPDSVTIITGDCNHNSGK</sequence>
<dbReference type="AlphaFoldDB" id="A0AAV4H5W7"/>
<feature type="domain" description="Endonuclease/exonuclease/phosphatase" evidence="1">
    <location>
        <begin position="25"/>
        <end position="155"/>
    </location>
</feature>
<comment type="caution">
    <text evidence="2">The sequence shown here is derived from an EMBL/GenBank/DDBJ whole genome shotgun (WGS) entry which is preliminary data.</text>
</comment>
<dbReference type="InterPro" id="IPR005135">
    <property type="entry name" value="Endo/exonuclease/phosphatase"/>
</dbReference>
<organism evidence="2 3">
    <name type="scientific">Elysia marginata</name>
    <dbReference type="NCBI Taxonomy" id="1093978"/>
    <lineage>
        <taxon>Eukaryota</taxon>
        <taxon>Metazoa</taxon>
        <taxon>Spiralia</taxon>
        <taxon>Lophotrochozoa</taxon>
        <taxon>Mollusca</taxon>
        <taxon>Gastropoda</taxon>
        <taxon>Heterobranchia</taxon>
        <taxon>Euthyneura</taxon>
        <taxon>Panpulmonata</taxon>
        <taxon>Sacoglossa</taxon>
        <taxon>Placobranchoidea</taxon>
        <taxon>Plakobranchidae</taxon>
        <taxon>Elysia</taxon>
    </lineage>
</organism>
<dbReference type="InterPro" id="IPR036691">
    <property type="entry name" value="Endo/exonu/phosph_ase_sf"/>
</dbReference>